<proteinExistence type="inferred from homology"/>
<dbReference type="PANTHER" id="PTHR43861:SF1">
    <property type="entry name" value="TRANS-ACONITATE 2-METHYLTRANSFERASE"/>
    <property type="match status" value="1"/>
</dbReference>
<reference evidence="10" key="1">
    <citation type="submission" date="2018-05" db="EMBL/GenBank/DDBJ databases">
        <title>Reclassification of Methylarcula marina and Methylarcula terricola as Paracoccus methylarcula sp.nov., comb.nov. and Paracoccus terricola comb.nov.</title>
        <authorList>
            <person name="Shmareva M.N."/>
            <person name="Doronina N.V."/>
            <person name="Vasilenko O.V."/>
            <person name="Tarlachkov S.V."/>
            <person name="Trotsenko Y.A."/>
        </authorList>
    </citation>
    <scope>NUCLEOTIDE SEQUENCE [LARGE SCALE GENOMIC DNA]</scope>
    <source>
        <strain evidence="10">VKM B-2159</strain>
    </source>
</reference>
<evidence type="ECO:0000256" key="7">
    <source>
        <dbReference type="ARBA" id="ARBA00022756"/>
    </source>
</evidence>
<dbReference type="SUPFAM" id="SSF53335">
    <property type="entry name" value="S-adenosyl-L-methionine-dependent methyltransferases"/>
    <property type="match status" value="1"/>
</dbReference>
<dbReference type="CDD" id="cd02440">
    <property type="entry name" value="AdoMet_MTases"/>
    <property type="match status" value="1"/>
</dbReference>
<evidence type="ECO:0000256" key="1">
    <source>
        <dbReference type="ARBA" id="ARBA00000852"/>
    </source>
</evidence>
<dbReference type="UniPathway" id="UPA00078"/>
<feature type="domain" description="Methyltransferase type 11" evidence="9">
    <location>
        <begin position="58"/>
        <end position="147"/>
    </location>
</feature>
<keyword evidence="11" id="KW-1185">Reference proteome</keyword>
<organism evidence="10 11">
    <name type="scientific">Paracoccus methylarcula</name>
    <dbReference type="NCBI Taxonomy" id="72022"/>
    <lineage>
        <taxon>Bacteria</taxon>
        <taxon>Pseudomonadati</taxon>
        <taxon>Pseudomonadota</taxon>
        <taxon>Alphaproteobacteria</taxon>
        <taxon>Rhodobacterales</taxon>
        <taxon>Paracoccaceae</taxon>
        <taxon>Paracoccus</taxon>
    </lineage>
</organism>
<evidence type="ECO:0000256" key="6">
    <source>
        <dbReference type="ARBA" id="ARBA00022691"/>
    </source>
</evidence>
<evidence type="ECO:0000256" key="3">
    <source>
        <dbReference type="ARBA" id="ARBA00012327"/>
    </source>
</evidence>
<dbReference type="EC" id="2.1.1.197" evidence="3 8"/>
<dbReference type="GO" id="GO:0010340">
    <property type="term" value="F:carboxyl-O-methyltransferase activity"/>
    <property type="evidence" value="ECO:0007669"/>
    <property type="project" value="UniProtKB-UniRule"/>
</dbReference>
<keyword evidence="4 8" id="KW-0489">Methyltransferase</keyword>
<dbReference type="EMBL" id="PXNQ02000001">
    <property type="protein sequence ID" value="RNF36015.1"/>
    <property type="molecule type" value="Genomic_DNA"/>
</dbReference>
<comment type="caution">
    <text evidence="10">The sequence shown here is derived from an EMBL/GenBank/DDBJ whole genome shotgun (WGS) entry which is preliminary data.</text>
</comment>
<name>A0A3R7LR92_9RHOB</name>
<dbReference type="GO" id="GO:0008757">
    <property type="term" value="F:S-adenosylmethionine-dependent methyltransferase activity"/>
    <property type="evidence" value="ECO:0007669"/>
    <property type="project" value="InterPro"/>
</dbReference>
<evidence type="ECO:0000259" key="9">
    <source>
        <dbReference type="Pfam" id="PF08241"/>
    </source>
</evidence>
<comment type="function">
    <text evidence="8">Converts the free carboxyl group of a malonyl-thioester to its methyl ester by transfer of a methyl group from S-adenosyl-L-methionine (SAM). It allows to synthesize pimeloyl-ACP via the fatty acid synthetic pathway.</text>
</comment>
<dbReference type="PANTHER" id="PTHR43861">
    <property type="entry name" value="TRANS-ACONITATE 2-METHYLTRANSFERASE-RELATED"/>
    <property type="match status" value="1"/>
</dbReference>
<dbReference type="InterPro" id="IPR011814">
    <property type="entry name" value="BioC"/>
</dbReference>
<comment type="catalytic activity">
    <reaction evidence="1 8">
        <text>malonyl-[ACP] + S-adenosyl-L-methionine = malonyl-[ACP] methyl ester + S-adenosyl-L-homocysteine</text>
        <dbReference type="Rhea" id="RHEA:17105"/>
        <dbReference type="Rhea" id="RHEA-COMP:9623"/>
        <dbReference type="Rhea" id="RHEA-COMP:9954"/>
        <dbReference type="ChEBI" id="CHEBI:57856"/>
        <dbReference type="ChEBI" id="CHEBI:59789"/>
        <dbReference type="ChEBI" id="CHEBI:78449"/>
        <dbReference type="ChEBI" id="CHEBI:78845"/>
        <dbReference type="EC" id="2.1.1.197"/>
    </reaction>
</comment>
<evidence type="ECO:0000256" key="5">
    <source>
        <dbReference type="ARBA" id="ARBA00022679"/>
    </source>
</evidence>
<comment type="similarity">
    <text evidence="8">Belongs to the methyltransferase superfamily.</text>
</comment>
<dbReference type="GO" id="GO:0102130">
    <property type="term" value="F:malonyl-CoA methyltransferase activity"/>
    <property type="evidence" value="ECO:0007669"/>
    <property type="project" value="UniProtKB-EC"/>
</dbReference>
<dbReference type="Pfam" id="PF08241">
    <property type="entry name" value="Methyltransf_11"/>
    <property type="match status" value="1"/>
</dbReference>
<sequence>MGGLADMSAIAAPRIRRSFERSFDSYHRCATQQAAIARFLIARLAAKGAPDKFENVFEFGCGTGHLTQALRRSFQVTRLSLNDLAMPAAETAATFNAEFICGDLRDIAWPEAPDLILSASTIQWLDDPASLARRAAERLRPGGWLAISGFGPSQYRELSGLGFEPQAPGLCRPETLADALCDTGVTIVETGERLHRLTFDTPMDVLRHLRATGVNAGSSRNWTRGDLNRFSRDYIRQFGGPGGVPLTYHPIWIIARRNRRDQVNRDR</sequence>
<protein>
    <recommendedName>
        <fullName evidence="3 8">Malonyl-[acyl-carrier protein] O-methyltransferase</fullName>
        <shortName evidence="8">Malonyl-ACP O-methyltransferase</shortName>
        <ecNumber evidence="3 8">2.1.1.197</ecNumber>
    </recommendedName>
    <alternativeName>
        <fullName evidence="8">Biotin synthesis protein BioC</fullName>
    </alternativeName>
</protein>
<evidence type="ECO:0000256" key="8">
    <source>
        <dbReference type="HAMAP-Rule" id="MF_00835"/>
    </source>
</evidence>
<dbReference type="HAMAP" id="MF_00835">
    <property type="entry name" value="BioC"/>
    <property type="match status" value="1"/>
</dbReference>
<dbReference type="InterPro" id="IPR029063">
    <property type="entry name" value="SAM-dependent_MTases_sf"/>
</dbReference>
<evidence type="ECO:0000256" key="4">
    <source>
        <dbReference type="ARBA" id="ARBA00022603"/>
    </source>
</evidence>
<dbReference type="OrthoDB" id="9802097at2"/>
<keyword evidence="6 8" id="KW-0949">S-adenosyl-L-methionine</keyword>
<keyword evidence="7 8" id="KW-0093">Biotin biosynthesis</keyword>
<dbReference type="InterPro" id="IPR013216">
    <property type="entry name" value="Methyltransf_11"/>
</dbReference>
<keyword evidence="5 8" id="KW-0808">Transferase</keyword>
<evidence type="ECO:0000313" key="10">
    <source>
        <dbReference type="EMBL" id="RNF36015.1"/>
    </source>
</evidence>
<dbReference type="AlphaFoldDB" id="A0A3R7LR92"/>
<gene>
    <name evidence="8" type="primary">bioC</name>
    <name evidence="10" type="ORF">A7A09_000980</name>
</gene>
<dbReference type="GO" id="GO:0032259">
    <property type="term" value="P:methylation"/>
    <property type="evidence" value="ECO:0007669"/>
    <property type="project" value="UniProtKB-KW"/>
</dbReference>
<dbReference type="GO" id="GO:0009102">
    <property type="term" value="P:biotin biosynthetic process"/>
    <property type="evidence" value="ECO:0007669"/>
    <property type="project" value="UniProtKB-UniRule"/>
</dbReference>
<evidence type="ECO:0000313" key="11">
    <source>
        <dbReference type="Proteomes" id="UP000238137"/>
    </source>
</evidence>
<dbReference type="Proteomes" id="UP000238137">
    <property type="component" value="Unassembled WGS sequence"/>
</dbReference>
<evidence type="ECO:0000256" key="2">
    <source>
        <dbReference type="ARBA" id="ARBA00004746"/>
    </source>
</evidence>
<comment type="pathway">
    <text evidence="2 8">Cofactor biosynthesis; biotin biosynthesis.</text>
</comment>
<dbReference type="Gene3D" id="3.40.50.150">
    <property type="entry name" value="Vaccinia Virus protein VP39"/>
    <property type="match status" value="1"/>
</dbReference>
<accession>A0A3R7LR92</accession>